<evidence type="ECO:0000256" key="12">
    <source>
        <dbReference type="ARBA" id="ARBA00047899"/>
    </source>
</evidence>
<protein>
    <recommendedName>
        <fullName evidence="3">non-specific serine/threonine protein kinase</fullName>
        <ecNumber evidence="3">2.7.11.1</ecNumber>
    </recommendedName>
</protein>
<keyword evidence="18" id="KW-1185">Reference proteome</keyword>
<dbReference type="InterPro" id="IPR000719">
    <property type="entry name" value="Prot_kinase_dom"/>
</dbReference>
<keyword evidence="6" id="KW-0479">Metal-binding</keyword>
<dbReference type="Pfam" id="PF00069">
    <property type="entry name" value="Pkinase"/>
    <property type="match status" value="1"/>
</dbReference>
<keyword evidence="4" id="KW-0723">Serine/threonine-protein kinase</keyword>
<gene>
    <name evidence="17" type="ORF">CVIRNUC_010866</name>
</gene>
<dbReference type="EMBL" id="CAUYUE010000017">
    <property type="protein sequence ID" value="CAK0787644.1"/>
    <property type="molecule type" value="Genomic_DNA"/>
</dbReference>
<dbReference type="FunFam" id="1.10.510.10:FF:000624">
    <property type="entry name" value="Mitogen-activated protein kinase"/>
    <property type="match status" value="1"/>
</dbReference>
<dbReference type="GO" id="GO:0046872">
    <property type="term" value="F:metal ion binding"/>
    <property type="evidence" value="ECO:0007669"/>
    <property type="project" value="UniProtKB-KW"/>
</dbReference>
<evidence type="ECO:0000256" key="1">
    <source>
        <dbReference type="ARBA" id="ARBA00001946"/>
    </source>
</evidence>
<comment type="subcellular location">
    <subcellularLocation>
        <location evidence="2">Cell projection</location>
        <location evidence="2">Cilium</location>
    </subcellularLocation>
</comment>
<comment type="caution">
    <text evidence="17">The sequence shown here is derived from an EMBL/GenBank/DDBJ whole genome shotgun (WGS) entry which is preliminary data.</text>
</comment>
<feature type="binding site" evidence="14">
    <location>
        <position position="34"/>
    </location>
    <ligand>
        <name>ATP</name>
        <dbReference type="ChEBI" id="CHEBI:30616"/>
    </ligand>
</feature>
<keyword evidence="8" id="KW-0418">Kinase</keyword>
<dbReference type="InterPro" id="IPR017441">
    <property type="entry name" value="Protein_kinase_ATP_BS"/>
</dbReference>
<dbReference type="CDD" id="cd07830">
    <property type="entry name" value="STKc_MAK_like"/>
    <property type="match status" value="1"/>
</dbReference>
<keyword evidence="9 14" id="KW-0067">ATP-binding</keyword>
<evidence type="ECO:0000256" key="10">
    <source>
        <dbReference type="ARBA" id="ARBA00022842"/>
    </source>
</evidence>
<organism evidence="17 18">
    <name type="scientific">Coccomyxa viridis</name>
    <dbReference type="NCBI Taxonomy" id="1274662"/>
    <lineage>
        <taxon>Eukaryota</taxon>
        <taxon>Viridiplantae</taxon>
        <taxon>Chlorophyta</taxon>
        <taxon>core chlorophytes</taxon>
        <taxon>Trebouxiophyceae</taxon>
        <taxon>Trebouxiophyceae incertae sedis</taxon>
        <taxon>Coccomyxaceae</taxon>
        <taxon>Coccomyxa</taxon>
    </lineage>
</organism>
<dbReference type="Gene3D" id="1.10.510.10">
    <property type="entry name" value="Transferase(Phosphotransferase) domain 1"/>
    <property type="match status" value="1"/>
</dbReference>
<dbReference type="SUPFAM" id="SSF56112">
    <property type="entry name" value="Protein kinase-like (PK-like)"/>
    <property type="match status" value="1"/>
</dbReference>
<dbReference type="PROSITE" id="PS00108">
    <property type="entry name" value="PROTEIN_KINASE_ST"/>
    <property type="match status" value="1"/>
</dbReference>
<accession>A0AAV1IKI4</accession>
<dbReference type="PANTHER" id="PTHR24055">
    <property type="entry name" value="MITOGEN-ACTIVATED PROTEIN KINASE"/>
    <property type="match status" value="1"/>
</dbReference>
<evidence type="ECO:0000313" key="18">
    <source>
        <dbReference type="Proteomes" id="UP001314263"/>
    </source>
</evidence>
<feature type="region of interest" description="Disordered" evidence="15">
    <location>
        <begin position="387"/>
        <end position="446"/>
    </location>
</feature>
<dbReference type="InterPro" id="IPR011009">
    <property type="entry name" value="Kinase-like_dom_sf"/>
</dbReference>
<dbReference type="GO" id="GO:0004674">
    <property type="term" value="F:protein serine/threonine kinase activity"/>
    <property type="evidence" value="ECO:0007669"/>
    <property type="project" value="UniProtKB-KW"/>
</dbReference>
<evidence type="ECO:0000256" key="14">
    <source>
        <dbReference type="PROSITE-ProRule" id="PRU10141"/>
    </source>
</evidence>
<feature type="region of interest" description="Disordered" evidence="15">
    <location>
        <begin position="530"/>
        <end position="551"/>
    </location>
</feature>
<feature type="compositionally biased region" description="Low complexity" evidence="15">
    <location>
        <begin position="390"/>
        <end position="403"/>
    </location>
</feature>
<comment type="catalytic activity">
    <reaction evidence="12">
        <text>L-threonyl-[protein] + ATP = O-phospho-L-threonyl-[protein] + ADP + H(+)</text>
        <dbReference type="Rhea" id="RHEA:46608"/>
        <dbReference type="Rhea" id="RHEA-COMP:11060"/>
        <dbReference type="Rhea" id="RHEA-COMP:11605"/>
        <dbReference type="ChEBI" id="CHEBI:15378"/>
        <dbReference type="ChEBI" id="CHEBI:30013"/>
        <dbReference type="ChEBI" id="CHEBI:30616"/>
        <dbReference type="ChEBI" id="CHEBI:61977"/>
        <dbReference type="ChEBI" id="CHEBI:456216"/>
        <dbReference type="EC" id="2.7.11.1"/>
    </reaction>
</comment>
<evidence type="ECO:0000259" key="16">
    <source>
        <dbReference type="PROSITE" id="PS50011"/>
    </source>
</evidence>
<evidence type="ECO:0000256" key="13">
    <source>
        <dbReference type="ARBA" id="ARBA00048679"/>
    </source>
</evidence>
<feature type="domain" description="Protein kinase" evidence="16">
    <location>
        <begin position="4"/>
        <end position="283"/>
    </location>
</feature>
<comment type="catalytic activity">
    <reaction evidence="13">
        <text>L-seryl-[protein] + ATP = O-phospho-L-seryl-[protein] + ADP + H(+)</text>
        <dbReference type="Rhea" id="RHEA:17989"/>
        <dbReference type="Rhea" id="RHEA-COMP:9863"/>
        <dbReference type="Rhea" id="RHEA-COMP:11604"/>
        <dbReference type="ChEBI" id="CHEBI:15378"/>
        <dbReference type="ChEBI" id="CHEBI:29999"/>
        <dbReference type="ChEBI" id="CHEBI:30616"/>
        <dbReference type="ChEBI" id="CHEBI:83421"/>
        <dbReference type="ChEBI" id="CHEBI:456216"/>
        <dbReference type="EC" id="2.7.11.1"/>
    </reaction>
</comment>
<name>A0AAV1IKI4_9CHLO</name>
<dbReference type="GO" id="GO:0005524">
    <property type="term" value="F:ATP binding"/>
    <property type="evidence" value="ECO:0007669"/>
    <property type="project" value="UniProtKB-UniRule"/>
</dbReference>
<dbReference type="Gene3D" id="3.30.200.20">
    <property type="entry name" value="Phosphorylase Kinase, domain 1"/>
    <property type="match status" value="1"/>
</dbReference>
<keyword evidence="7 14" id="KW-0547">Nucleotide-binding</keyword>
<dbReference type="SMART" id="SM00220">
    <property type="entry name" value="S_TKc"/>
    <property type="match status" value="1"/>
</dbReference>
<dbReference type="FunFam" id="3.30.200.20:FF:000071">
    <property type="entry name" value="serine/threonine-protein kinase MAK isoform X1"/>
    <property type="match status" value="1"/>
</dbReference>
<dbReference type="Proteomes" id="UP001314263">
    <property type="component" value="Unassembled WGS sequence"/>
</dbReference>
<evidence type="ECO:0000313" key="17">
    <source>
        <dbReference type="EMBL" id="CAK0787644.1"/>
    </source>
</evidence>
<dbReference type="GO" id="GO:0005929">
    <property type="term" value="C:cilium"/>
    <property type="evidence" value="ECO:0007669"/>
    <property type="project" value="UniProtKB-SubCell"/>
</dbReference>
<keyword evidence="5" id="KW-0808">Transferase</keyword>
<dbReference type="PROSITE" id="PS50011">
    <property type="entry name" value="PROTEIN_KINASE_DOM"/>
    <property type="match status" value="1"/>
</dbReference>
<evidence type="ECO:0000256" key="15">
    <source>
        <dbReference type="SAM" id="MobiDB-lite"/>
    </source>
</evidence>
<dbReference type="EC" id="2.7.11.1" evidence="3"/>
<evidence type="ECO:0000256" key="9">
    <source>
        <dbReference type="ARBA" id="ARBA00022840"/>
    </source>
</evidence>
<proteinExistence type="predicted"/>
<reference evidence="17 18" key="1">
    <citation type="submission" date="2023-10" db="EMBL/GenBank/DDBJ databases">
        <authorList>
            <person name="Maclean D."/>
            <person name="Macfadyen A."/>
        </authorList>
    </citation>
    <scope>NUCLEOTIDE SEQUENCE [LARGE SCALE GENOMIC DNA]</scope>
</reference>
<feature type="compositionally biased region" description="Low complexity" evidence="15">
    <location>
        <begin position="350"/>
        <end position="361"/>
    </location>
</feature>
<evidence type="ECO:0000256" key="3">
    <source>
        <dbReference type="ARBA" id="ARBA00012513"/>
    </source>
</evidence>
<evidence type="ECO:0000256" key="7">
    <source>
        <dbReference type="ARBA" id="ARBA00022741"/>
    </source>
</evidence>
<evidence type="ECO:0000256" key="11">
    <source>
        <dbReference type="ARBA" id="ARBA00023273"/>
    </source>
</evidence>
<dbReference type="AlphaFoldDB" id="A0AAV1IKI4"/>
<evidence type="ECO:0000256" key="5">
    <source>
        <dbReference type="ARBA" id="ARBA00022679"/>
    </source>
</evidence>
<evidence type="ECO:0000256" key="6">
    <source>
        <dbReference type="ARBA" id="ARBA00022723"/>
    </source>
</evidence>
<evidence type="ECO:0000256" key="4">
    <source>
        <dbReference type="ARBA" id="ARBA00022527"/>
    </source>
</evidence>
<evidence type="ECO:0000256" key="2">
    <source>
        <dbReference type="ARBA" id="ARBA00004138"/>
    </source>
</evidence>
<feature type="region of interest" description="Disordered" evidence="15">
    <location>
        <begin position="346"/>
        <end position="373"/>
    </location>
</feature>
<comment type="cofactor">
    <cofactor evidence="1">
        <name>Mg(2+)</name>
        <dbReference type="ChEBI" id="CHEBI:18420"/>
    </cofactor>
</comment>
<dbReference type="InterPro" id="IPR050117">
    <property type="entry name" value="MAPK"/>
</dbReference>
<feature type="region of interest" description="Disordered" evidence="15">
    <location>
        <begin position="496"/>
        <end position="516"/>
    </location>
</feature>
<keyword evidence="11" id="KW-0966">Cell projection</keyword>
<dbReference type="PROSITE" id="PS00107">
    <property type="entry name" value="PROTEIN_KINASE_ATP"/>
    <property type="match status" value="1"/>
</dbReference>
<evidence type="ECO:0000256" key="8">
    <source>
        <dbReference type="ARBA" id="ARBA00022777"/>
    </source>
</evidence>
<dbReference type="InterPro" id="IPR008271">
    <property type="entry name" value="Ser/Thr_kinase_AS"/>
</dbReference>
<keyword evidence="10" id="KW-0460">Magnesium</keyword>
<sequence>MNRYDIIKQVGDGTYGSVWRARCRENGALVAVKKMKRKFYSWDEALRLREVLALRKLKHPALIKLKEVIREQDEVFLVFEYMECNLYQLMKTCQGLLPEALVREWCATILQGLAYIHERGFFHRDLKPENLLVRHGEIKIADFGLARDVRQRPPFTDYVSTRWYRAPEVLLRARRYGPPVDMFAMGCILAEMITLRPLLPGSSEIDELHKMSALMGPPTMETWPEGVMLGIGMGFTFVPQQPVPLQLMVPQASPEALNLIAWCCQWDPAKRPTALEALQHPFFQVRRPDPLQLAPKLKSAPLPTKQQLSLAAEVGVPADMISAYVPQREEQQSDSAPAAEPMVMGMQRRTGSPGSEGSTSTAMHPLSGQHIPAPSLYGAAADWTPKKGGASASLADSSASPVSVIPKNTRRRPILAQDVARASPADRHGSTQSGSRRANGSHIGSRMMGSLYGSTLQHSAAGDAGRMAGPARKLGLVQGFARGLAGPLKLGAGQALPAEGSPAGPRAQLAASDVGPHDKVPEQLAMQRHSMLSPRAKPWPFVSKDASPQMK</sequence>